<dbReference type="InterPro" id="IPR051931">
    <property type="entry name" value="PAK3-like"/>
</dbReference>
<dbReference type="RefSeq" id="XP_065956935.1">
    <property type="nucleotide sequence ID" value="XM_066101852.1"/>
</dbReference>
<evidence type="ECO:0000313" key="5">
    <source>
        <dbReference type="EMBL" id="QQK44165.1"/>
    </source>
</evidence>
<evidence type="ECO:0000313" key="6">
    <source>
        <dbReference type="Proteomes" id="UP000595662"/>
    </source>
</evidence>
<dbReference type="GO" id="GO:0004672">
    <property type="term" value="F:protein kinase activity"/>
    <property type="evidence" value="ECO:0007669"/>
    <property type="project" value="InterPro"/>
</dbReference>
<dbReference type="SUPFAM" id="SSF56112">
    <property type="entry name" value="Protein kinase-like (PK-like)"/>
    <property type="match status" value="1"/>
</dbReference>
<accession>A0A7T7BLF6</accession>
<name>A0A7T7BLF6_PENDI</name>
<dbReference type="PANTHER" id="PTHR45832:SF22">
    <property type="entry name" value="SERINE_THREONINE-PROTEIN KINASE SAMKA-RELATED"/>
    <property type="match status" value="1"/>
</dbReference>
<organism evidence="5 6">
    <name type="scientific">Penicillium digitatum</name>
    <name type="common">Green mold</name>
    <dbReference type="NCBI Taxonomy" id="36651"/>
    <lineage>
        <taxon>Eukaryota</taxon>
        <taxon>Fungi</taxon>
        <taxon>Dikarya</taxon>
        <taxon>Ascomycota</taxon>
        <taxon>Pezizomycotina</taxon>
        <taxon>Eurotiomycetes</taxon>
        <taxon>Eurotiomycetidae</taxon>
        <taxon>Eurotiales</taxon>
        <taxon>Aspergillaceae</taxon>
        <taxon>Penicillium</taxon>
    </lineage>
</organism>
<keyword evidence="2" id="KW-0547">Nucleotide-binding</keyword>
<dbReference type="InterPro" id="IPR011009">
    <property type="entry name" value="Kinase-like_dom_sf"/>
</dbReference>
<comment type="similarity">
    <text evidence="1">Belongs to the protein kinase superfamily. STE Ser/Thr protein kinase family. STE20 subfamily.</text>
</comment>
<evidence type="ECO:0000256" key="3">
    <source>
        <dbReference type="ARBA" id="ARBA00022840"/>
    </source>
</evidence>
<dbReference type="Proteomes" id="UP000595662">
    <property type="component" value="Chromosome 3"/>
</dbReference>
<evidence type="ECO:0000256" key="1">
    <source>
        <dbReference type="ARBA" id="ARBA00008874"/>
    </source>
</evidence>
<gene>
    <name evidence="5" type="ORF">Pdw03_8066</name>
</gene>
<keyword evidence="5" id="KW-0418">Kinase</keyword>
<evidence type="ECO:0000259" key="4">
    <source>
        <dbReference type="PROSITE" id="PS50011"/>
    </source>
</evidence>
<dbReference type="EMBL" id="CP060776">
    <property type="protein sequence ID" value="QQK44165.1"/>
    <property type="molecule type" value="Genomic_DNA"/>
</dbReference>
<protein>
    <submittedName>
        <fullName evidence="5">Kinase-like domain-containing protein</fullName>
    </submittedName>
</protein>
<dbReference type="PANTHER" id="PTHR45832">
    <property type="entry name" value="SERINE/THREONINE-PROTEIN KINASE SAMKA-RELATED-RELATED"/>
    <property type="match status" value="1"/>
</dbReference>
<reference evidence="5 6" key="1">
    <citation type="submission" date="2020-08" db="EMBL/GenBank/DDBJ databases">
        <title>The completed genome sequence of the pathogenic ascomycete fungus Penicillium digitatum.</title>
        <authorList>
            <person name="Wang M."/>
        </authorList>
    </citation>
    <scope>NUCLEOTIDE SEQUENCE [LARGE SCALE GENOMIC DNA]</scope>
    <source>
        <strain evidence="5 6">PdW03</strain>
    </source>
</reference>
<keyword evidence="3" id="KW-0067">ATP-binding</keyword>
<dbReference type="Pfam" id="PF00069">
    <property type="entry name" value="Pkinase"/>
    <property type="match status" value="1"/>
</dbReference>
<feature type="domain" description="Protein kinase" evidence="4">
    <location>
        <begin position="1"/>
        <end position="274"/>
    </location>
</feature>
<dbReference type="GeneID" id="90953047"/>
<dbReference type="InterPro" id="IPR000719">
    <property type="entry name" value="Prot_kinase_dom"/>
</dbReference>
<dbReference type="PROSITE" id="PS50011">
    <property type="entry name" value="PROTEIN_KINASE_DOM"/>
    <property type="match status" value="1"/>
</dbReference>
<dbReference type="AlphaFoldDB" id="A0A7T7BLF6"/>
<keyword evidence="5" id="KW-0808">Transferase</keyword>
<dbReference type="GO" id="GO:0005524">
    <property type="term" value="F:ATP binding"/>
    <property type="evidence" value="ECO:0007669"/>
    <property type="project" value="UniProtKB-KW"/>
</dbReference>
<proteinExistence type="inferred from homology"/>
<evidence type="ECO:0000256" key="2">
    <source>
        <dbReference type="ARBA" id="ARBA00022741"/>
    </source>
</evidence>
<sequence>MSGSSSRSLGVSTSPLTKKRLGFPHIGHPSTKYLTNWSVQQSASGWLSLGNYFGHSAVFITKIKADPIPQSFDTLQPAFHVNICSVIEAFLDKSSIYMVYGYYGIIVDLAQVGTSPAVRLLTEPDLASICRSVLNGLQYIHSQLGVGHGNITRSNILLCENGDIKIANVGTSMLDQVPLSEMEADCRNVGNLLIEMSDPKAILDPLRRKVPANLSKYGQHFVTQVGSSSYSYIFEHAFLQQASPDHRTWHLIPHYWDTLAHWGPIIRSTGNEFR</sequence>
<dbReference type="Gene3D" id="1.10.510.10">
    <property type="entry name" value="Transferase(Phosphotransferase) domain 1"/>
    <property type="match status" value="1"/>
</dbReference>